<comment type="caution">
    <text evidence="3">The sequence shown here is derived from an EMBL/GenBank/DDBJ whole genome shotgun (WGS) entry which is preliminary data.</text>
</comment>
<dbReference type="Proteomes" id="UP000305654">
    <property type="component" value="Unassembled WGS sequence"/>
</dbReference>
<dbReference type="OrthoDB" id="163792at2"/>
<organism evidence="3 4">
    <name type="scientific">Lichenicoccus roseus</name>
    <dbReference type="NCBI Taxonomy" id="2683649"/>
    <lineage>
        <taxon>Bacteria</taxon>
        <taxon>Pseudomonadati</taxon>
        <taxon>Pseudomonadota</taxon>
        <taxon>Alphaproteobacteria</taxon>
        <taxon>Acetobacterales</taxon>
        <taxon>Acetobacteraceae</taxon>
        <taxon>Lichenicoccus</taxon>
    </lineage>
</organism>
<dbReference type="Pfam" id="PF05360">
    <property type="entry name" value="YiaAB"/>
    <property type="match status" value="1"/>
</dbReference>
<keyword evidence="1" id="KW-0472">Membrane</keyword>
<dbReference type="RefSeq" id="WP_138327981.1">
    <property type="nucleotide sequence ID" value="NZ_VCDI01000012.1"/>
</dbReference>
<dbReference type="PANTHER" id="PTHR37290:SF1">
    <property type="entry name" value="INNER MEMBRANE PROTEIN YIAA"/>
    <property type="match status" value="1"/>
</dbReference>
<evidence type="ECO:0000259" key="2">
    <source>
        <dbReference type="Pfam" id="PF05360"/>
    </source>
</evidence>
<dbReference type="EMBL" id="VCDI01000012">
    <property type="protein sequence ID" value="TLU70647.1"/>
    <property type="molecule type" value="Genomic_DNA"/>
</dbReference>
<feature type="transmembrane region" description="Helical" evidence="1">
    <location>
        <begin position="12"/>
        <end position="35"/>
    </location>
</feature>
<accession>A0A5R9J2D9</accession>
<dbReference type="AlphaFoldDB" id="A0A5R9J2D9"/>
<gene>
    <name evidence="3" type="ORF">FE263_20875</name>
</gene>
<protein>
    <recommendedName>
        <fullName evidence="2">YiaAB two helix domain-containing protein</fullName>
    </recommendedName>
</protein>
<proteinExistence type="predicted"/>
<feature type="domain" description="YiaAB two helix" evidence="2">
    <location>
        <begin position="11"/>
        <end position="63"/>
    </location>
</feature>
<dbReference type="PANTHER" id="PTHR37290">
    <property type="entry name" value="INNER MEMBRANE PROTEIN YIAA-RELATED"/>
    <property type="match status" value="1"/>
</dbReference>
<name>A0A5R9J2D9_9PROT</name>
<dbReference type="InterPro" id="IPR038972">
    <property type="entry name" value="YiaA-like"/>
</dbReference>
<evidence type="ECO:0000313" key="3">
    <source>
        <dbReference type="EMBL" id="TLU70647.1"/>
    </source>
</evidence>
<sequence length="75" mass="8472">MTRRDSHSPAWNAFTYLSFAAAVTMAVLGICYLPLGIWERGYMGIAALFLVHSSISLTKTLRDRFEDEKTEETGR</sequence>
<dbReference type="GO" id="GO:0005886">
    <property type="term" value="C:plasma membrane"/>
    <property type="evidence" value="ECO:0007669"/>
    <property type="project" value="TreeGrafter"/>
</dbReference>
<reference evidence="3 4" key="1">
    <citation type="submission" date="2019-05" db="EMBL/GenBank/DDBJ databases">
        <authorList>
            <person name="Pankratov T."/>
            <person name="Grouzdev D."/>
        </authorList>
    </citation>
    <scope>NUCLEOTIDE SEQUENCE [LARGE SCALE GENOMIC DNA]</scope>
    <source>
        <strain evidence="3 4">KEBCLARHB70R</strain>
    </source>
</reference>
<keyword evidence="1" id="KW-1133">Transmembrane helix</keyword>
<dbReference type="GO" id="GO:0006974">
    <property type="term" value="P:DNA damage response"/>
    <property type="evidence" value="ECO:0007669"/>
    <property type="project" value="TreeGrafter"/>
</dbReference>
<evidence type="ECO:0000256" key="1">
    <source>
        <dbReference type="SAM" id="Phobius"/>
    </source>
</evidence>
<keyword evidence="4" id="KW-1185">Reference proteome</keyword>
<dbReference type="InterPro" id="IPR008024">
    <property type="entry name" value="YiaAB"/>
</dbReference>
<evidence type="ECO:0000313" key="4">
    <source>
        <dbReference type="Proteomes" id="UP000305654"/>
    </source>
</evidence>
<keyword evidence="1" id="KW-0812">Transmembrane</keyword>